<reference evidence="5 6" key="1">
    <citation type="journal article" date="2011" name="Nature">
        <title>A high-resolution map of human evolutionary constraint using 29 mammals.</title>
        <authorList>
            <person name="Lindblad-Toh K."/>
            <person name="Garber M."/>
            <person name="Zuk O."/>
            <person name="Lin M.F."/>
            <person name="Parker B.J."/>
            <person name="Washietl S."/>
            <person name="Kheradpour P."/>
            <person name="Ernst J."/>
            <person name="Jordan G."/>
            <person name="Mauceli E."/>
            <person name="Ward L.D."/>
            <person name="Lowe C.B."/>
            <person name="Holloway A.K."/>
            <person name="Clamp M."/>
            <person name="Gnerre S."/>
            <person name="Alfoldi J."/>
            <person name="Beal K."/>
            <person name="Chang J."/>
            <person name="Clawson H."/>
            <person name="Cuff J."/>
            <person name="Di Palma F."/>
            <person name="Fitzgerald S."/>
            <person name="Flicek P."/>
            <person name="Guttman M."/>
            <person name="Hubisz M.J."/>
            <person name="Jaffe D.B."/>
            <person name="Jungreis I."/>
            <person name="Kent W.J."/>
            <person name="Kostka D."/>
            <person name="Lara M."/>
            <person name="Martins A.L."/>
            <person name="Massingham T."/>
            <person name="Moltke I."/>
            <person name="Raney B.J."/>
            <person name="Rasmussen M.D."/>
            <person name="Robinson J."/>
            <person name="Stark A."/>
            <person name="Vilella A.J."/>
            <person name="Wen J."/>
            <person name="Xie X."/>
            <person name="Zody M.C."/>
            <person name="Baldwin J."/>
            <person name="Bloom T."/>
            <person name="Chin C.W."/>
            <person name="Heiman D."/>
            <person name="Nicol R."/>
            <person name="Nusbaum C."/>
            <person name="Young S."/>
            <person name="Wilkinson J."/>
            <person name="Worley K.C."/>
            <person name="Kovar C.L."/>
            <person name="Muzny D.M."/>
            <person name="Gibbs R.A."/>
            <person name="Cree A."/>
            <person name="Dihn H.H."/>
            <person name="Fowler G."/>
            <person name="Jhangiani S."/>
            <person name="Joshi V."/>
            <person name="Lee S."/>
            <person name="Lewis L.R."/>
            <person name="Nazareth L.V."/>
            <person name="Okwuonu G."/>
            <person name="Santibanez J."/>
            <person name="Warren W.C."/>
            <person name="Mardis E.R."/>
            <person name="Weinstock G.M."/>
            <person name="Wilson R.K."/>
            <person name="Delehaunty K."/>
            <person name="Dooling D."/>
            <person name="Fronik C."/>
            <person name="Fulton L."/>
            <person name="Fulton B."/>
            <person name="Graves T."/>
            <person name="Minx P."/>
            <person name="Sodergren E."/>
            <person name="Birney E."/>
            <person name="Margulies E.H."/>
            <person name="Herrero J."/>
            <person name="Green E.D."/>
            <person name="Haussler D."/>
            <person name="Siepel A."/>
            <person name="Goldman N."/>
            <person name="Pollard K.S."/>
            <person name="Pedersen J.S."/>
            <person name="Lander E.S."/>
            <person name="Kellis M."/>
        </authorList>
    </citation>
    <scope>NUCLEOTIDE SEQUENCE [LARGE SCALE GENOMIC DNA]</scope>
</reference>
<dbReference type="PROSITE" id="PS51450">
    <property type="entry name" value="LRR"/>
    <property type="match status" value="1"/>
</dbReference>
<dbReference type="Ensembl" id="ENSMLUT00000027824.1">
    <property type="protein sequence ID" value="ENSMLUP00000018833.1"/>
    <property type="gene ID" value="ENSMLUG00000025764.1"/>
</dbReference>
<keyword evidence="4" id="KW-0472">Membrane</keyword>
<keyword evidence="4" id="KW-1133">Transmembrane helix</keyword>
<dbReference type="Proteomes" id="UP000001074">
    <property type="component" value="Unassembled WGS sequence"/>
</dbReference>
<keyword evidence="6" id="KW-1185">Reference proteome</keyword>
<proteinExistence type="predicted"/>
<evidence type="ECO:0000313" key="6">
    <source>
        <dbReference type="Proteomes" id="UP000001074"/>
    </source>
</evidence>
<dbReference type="GO" id="GO:0090090">
    <property type="term" value="P:negative regulation of canonical Wnt signaling pathway"/>
    <property type="evidence" value="ECO:0007669"/>
    <property type="project" value="TreeGrafter"/>
</dbReference>
<evidence type="ECO:0000256" key="1">
    <source>
        <dbReference type="ARBA" id="ARBA00022614"/>
    </source>
</evidence>
<dbReference type="AlphaFoldDB" id="G1Q550"/>
<dbReference type="InParanoid" id="G1Q550"/>
<organism evidence="5 6">
    <name type="scientific">Myotis lucifugus</name>
    <name type="common">Little brown bat</name>
    <dbReference type="NCBI Taxonomy" id="59463"/>
    <lineage>
        <taxon>Eukaryota</taxon>
        <taxon>Metazoa</taxon>
        <taxon>Chordata</taxon>
        <taxon>Craniata</taxon>
        <taxon>Vertebrata</taxon>
        <taxon>Euteleostomi</taxon>
        <taxon>Mammalia</taxon>
        <taxon>Eutheria</taxon>
        <taxon>Laurasiatheria</taxon>
        <taxon>Chiroptera</taxon>
        <taxon>Yangochiroptera</taxon>
        <taxon>Vespertilionidae</taxon>
        <taxon>Myotis</taxon>
    </lineage>
</organism>
<dbReference type="EMBL" id="AAPE02019574">
    <property type="status" value="NOT_ANNOTATED_CDS"/>
    <property type="molecule type" value="Genomic_DNA"/>
</dbReference>
<feature type="transmembrane region" description="Helical" evidence="4">
    <location>
        <begin position="148"/>
        <end position="172"/>
    </location>
</feature>
<dbReference type="InterPro" id="IPR052286">
    <property type="entry name" value="Wnt_signaling_inhibitor"/>
</dbReference>
<dbReference type="Gene3D" id="3.80.10.10">
    <property type="entry name" value="Ribonuclease Inhibitor"/>
    <property type="match status" value="1"/>
</dbReference>
<dbReference type="Pfam" id="PF13855">
    <property type="entry name" value="LRR_8"/>
    <property type="match status" value="1"/>
</dbReference>
<evidence type="ECO:0000256" key="4">
    <source>
        <dbReference type="SAM" id="Phobius"/>
    </source>
</evidence>
<evidence type="ECO:0008006" key="7">
    <source>
        <dbReference type="Google" id="ProtNLM"/>
    </source>
</evidence>
<dbReference type="eggNOG" id="KOG0619">
    <property type="taxonomic scope" value="Eukaryota"/>
</dbReference>
<keyword evidence="4" id="KW-0812">Transmembrane</keyword>
<evidence type="ECO:0000256" key="2">
    <source>
        <dbReference type="ARBA" id="ARBA00022729"/>
    </source>
</evidence>
<dbReference type="SUPFAM" id="SSF52058">
    <property type="entry name" value="L domain-like"/>
    <property type="match status" value="1"/>
</dbReference>
<accession>G1Q550</accession>
<dbReference type="GO" id="GO:0005886">
    <property type="term" value="C:plasma membrane"/>
    <property type="evidence" value="ECO:0007669"/>
    <property type="project" value="TreeGrafter"/>
</dbReference>
<reference evidence="5" key="3">
    <citation type="submission" date="2025-09" db="UniProtKB">
        <authorList>
            <consortium name="Ensembl"/>
        </authorList>
    </citation>
    <scope>IDENTIFICATION</scope>
</reference>
<protein>
    <recommendedName>
        <fullName evidence="7">Trophoblast glycoprotein</fullName>
    </recommendedName>
</protein>
<dbReference type="InterPro" id="IPR001611">
    <property type="entry name" value="Leu-rich_rpt"/>
</dbReference>
<dbReference type="InterPro" id="IPR032675">
    <property type="entry name" value="LRR_dom_sf"/>
</dbReference>
<name>G1Q550_MYOLU</name>
<sequence>AWEAGQALRGLCLLELTTNLFLYLSPPLAQLPGLRHLDLRNNSLVSLMQASFCNLTHLESLHLEDSALKFLHSGTLADLQGLSQVRVFLDNNPWVCDCHMVAWLKETETVQGKSRFTYAFPEKKNEDLALLECNSSNLDGDPILPPSLWTSFVFLCIVFALVGAIVLLVLHLNCEGIKKWMHDIRDACRDHMEGYHYRHEINADLSSSSDV</sequence>
<dbReference type="GeneTree" id="ENSGT00940000154868"/>
<dbReference type="InterPro" id="IPR003591">
    <property type="entry name" value="Leu-rich_rpt_typical-subtyp"/>
</dbReference>
<dbReference type="STRING" id="59463.ENSMLUP00000018833"/>
<keyword evidence="1" id="KW-0433">Leucine-rich repeat</keyword>
<reference evidence="5" key="2">
    <citation type="submission" date="2025-08" db="UniProtKB">
        <authorList>
            <consortium name="Ensembl"/>
        </authorList>
    </citation>
    <scope>IDENTIFICATION</scope>
</reference>
<keyword evidence="3" id="KW-0677">Repeat</keyword>
<dbReference type="PANTHER" id="PTHR24364:SF17">
    <property type="entry name" value="TROPHOBLAST GLYCOPROTEIN"/>
    <property type="match status" value="1"/>
</dbReference>
<evidence type="ECO:0000313" key="5">
    <source>
        <dbReference type="Ensembl" id="ENSMLUP00000018833.1"/>
    </source>
</evidence>
<dbReference type="HOGENOM" id="CLU_113556_0_0_1"/>
<dbReference type="PANTHER" id="PTHR24364">
    <property type="entry name" value="LP06937P"/>
    <property type="match status" value="1"/>
</dbReference>
<keyword evidence="2" id="KW-0732">Signal</keyword>
<evidence type="ECO:0000256" key="3">
    <source>
        <dbReference type="ARBA" id="ARBA00022737"/>
    </source>
</evidence>
<dbReference type="OMA" id="DCHGELA"/>
<dbReference type="SMART" id="SM00369">
    <property type="entry name" value="LRR_TYP"/>
    <property type="match status" value="2"/>
</dbReference>